<dbReference type="CDD" id="cd07385">
    <property type="entry name" value="MPP_YkuE_C"/>
    <property type="match status" value="1"/>
</dbReference>
<dbReference type="RefSeq" id="WP_201663176.1">
    <property type="nucleotide sequence ID" value="NZ_JAEQNC010000014.1"/>
</dbReference>
<evidence type="ECO:0000256" key="2">
    <source>
        <dbReference type="ARBA" id="ARBA00022801"/>
    </source>
</evidence>
<evidence type="ECO:0000313" key="4">
    <source>
        <dbReference type="EMBL" id="MBL0374632.1"/>
    </source>
</evidence>
<dbReference type="Proteomes" id="UP000633219">
    <property type="component" value="Unassembled WGS sequence"/>
</dbReference>
<dbReference type="EMBL" id="JAEQNC010000014">
    <property type="protein sequence ID" value="MBL0374632.1"/>
    <property type="molecule type" value="Genomic_DNA"/>
</dbReference>
<evidence type="ECO:0000313" key="5">
    <source>
        <dbReference type="Proteomes" id="UP000633219"/>
    </source>
</evidence>
<keyword evidence="1" id="KW-0479">Metal-binding</keyword>
<dbReference type="GO" id="GO:0009245">
    <property type="term" value="P:lipid A biosynthetic process"/>
    <property type="evidence" value="ECO:0007669"/>
    <property type="project" value="TreeGrafter"/>
</dbReference>
<dbReference type="AlphaFoldDB" id="A0A937CRI9"/>
<dbReference type="PANTHER" id="PTHR31302:SF31">
    <property type="entry name" value="PHOSPHODIESTERASE YAEI"/>
    <property type="match status" value="1"/>
</dbReference>
<dbReference type="GO" id="GO:0046872">
    <property type="term" value="F:metal ion binding"/>
    <property type="evidence" value="ECO:0007669"/>
    <property type="project" value="UniProtKB-KW"/>
</dbReference>
<dbReference type="PROSITE" id="PS51318">
    <property type="entry name" value="TAT"/>
    <property type="match status" value="1"/>
</dbReference>
<keyword evidence="2" id="KW-0378">Hydrolase</keyword>
<accession>A0A937CRI9</accession>
<dbReference type="PANTHER" id="PTHR31302">
    <property type="entry name" value="TRANSMEMBRANE PROTEIN WITH METALLOPHOSPHOESTERASE DOMAIN-RELATED"/>
    <property type="match status" value="1"/>
</dbReference>
<proteinExistence type="predicted"/>
<protein>
    <submittedName>
        <fullName evidence="4">Metallophosphoesterase</fullName>
    </submittedName>
</protein>
<sequence>MLTRRRFLKLVLSGIVAGAAFIGFPVTEAMATPRITRYAFRPPNWTRGLNLKIVVLSDFHACEPWMTAERVGAICAQANALQPDLILLLGDYVAATQFVTGETDPASWAHALAELKAPLGVHAIMGNHDYWHDLAFQRDPARPALAETALRNAGIPVYINEAVRLDKDGHPFWLAGLGDQLAMRSHGLDDLSGTLGQITDMAPVVLLAHEPDIFPQVPERVQLTLSGHTHGGQVNFFGWAPIVPSRFGRRYLGGHIVENGNHIIVSRGLGCTGLPVRFGAWPEIVEIDLG</sequence>
<dbReference type="InterPro" id="IPR051158">
    <property type="entry name" value="Metallophosphoesterase_sf"/>
</dbReference>
<keyword evidence="5" id="KW-1185">Reference proteome</keyword>
<dbReference type="SUPFAM" id="SSF56300">
    <property type="entry name" value="Metallo-dependent phosphatases"/>
    <property type="match status" value="1"/>
</dbReference>
<name>A0A937CRI9_9HYPH</name>
<comment type="caution">
    <text evidence="4">The sequence shown here is derived from an EMBL/GenBank/DDBJ whole genome shotgun (WGS) entry which is preliminary data.</text>
</comment>
<evidence type="ECO:0000259" key="3">
    <source>
        <dbReference type="Pfam" id="PF00149"/>
    </source>
</evidence>
<gene>
    <name evidence="4" type="ORF">JJB09_21705</name>
</gene>
<dbReference type="GO" id="GO:0016020">
    <property type="term" value="C:membrane"/>
    <property type="evidence" value="ECO:0007669"/>
    <property type="project" value="GOC"/>
</dbReference>
<dbReference type="GO" id="GO:0008758">
    <property type="term" value="F:UDP-2,3-diacylglucosamine hydrolase activity"/>
    <property type="evidence" value="ECO:0007669"/>
    <property type="project" value="TreeGrafter"/>
</dbReference>
<dbReference type="Gene3D" id="3.60.21.10">
    <property type="match status" value="1"/>
</dbReference>
<evidence type="ECO:0000256" key="1">
    <source>
        <dbReference type="ARBA" id="ARBA00022723"/>
    </source>
</evidence>
<reference evidence="4" key="1">
    <citation type="submission" date="2021-01" db="EMBL/GenBank/DDBJ databases">
        <title>Rhizobium sp. strain KVB221 16S ribosomal RNA gene Genome sequencing and assembly.</title>
        <authorList>
            <person name="Kang M."/>
        </authorList>
    </citation>
    <scope>NUCLEOTIDE SEQUENCE</scope>
    <source>
        <strain evidence="4">KVB221</strain>
    </source>
</reference>
<dbReference type="Pfam" id="PF00149">
    <property type="entry name" value="Metallophos"/>
    <property type="match status" value="1"/>
</dbReference>
<dbReference type="InterPro" id="IPR029052">
    <property type="entry name" value="Metallo-depent_PP-like"/>
</dbReference>
<organism evidence="4 5">
    <name type="scientific">Rhizobium setariae</name>
    <dbReference type="NCBI Taxonomy" id="2801340"/>
    <lineage>
        <taxon>Bacteria</taxon>
        <taxon>Pseudomonadati</taxon>
        <taxon>Pseudomonadota</taxon>
        <taxon>Alphaproteobacteria</taxon>
        <taxon>Hyphomicrobiales</taxon>
        <taxon>Rhizobiaceae</taxon>
        <taxon>Rhizobium/Agrobacterium group</taxon>
        <taxon>Rhizobium</taxon>
    </lineage>
</organism>
<feature type="domain" description="Calcineurin-like phosphoesterase" evidence="3">
    <location>
        <begin position="51"/>
        <end position="231"/>
    </location>
</feature>
<dbReference type="InterPro" id="IPR004843">
    <property type="entry name" value="Calcineurin-like_PHP"/>
</dbReference>
<dbReference type="InterPro" id="IPR006311">
    <property type="entry name" value="TAT_signal"/>
</dbReference>